<reference evidence="1" key="1">
    <citation type="submission" date="2023-07" db="EMBL/GenBank/DDBJ databases">
        <title>draft genome sequence of fig (Ficus carica).</title>
        <authorList>
            <person name="Takahashi T."/>
            <person name="Nishimura K."/>
        </authorList>
    </citation>
    <scope>NUCLEOTIDE SEQUENCE</scope>
</reference>
<comment type="caution">
    <text evidence="1">The sequence shown here is derived from an EMBL/GenBank/DDBJ whole genome shotgun (WGS) entry which is preliminary data.</text>
</comment>
<keyword evidence="2" id="KW-1185">Reference proteome</keyword>
<dbReference type="EMBL" id="BTGU01000739">
    <property type="protein sequence ID" value="GMN68961.1"/>
    <property type="molecule type" value="Genomic_DNA"/>
</dbReference>
<protein>
    <submittedName>
        <fullName evidence="1">Uncharacterized protein</fullName>
    </submittedName>
</protein>
<evidence type="ECO:0000313" key="2">
    <source>
        <dbReference type="Proteomes" id="UP001187192"/>
    </source>
</evidence>
<dbReference type="Proteomes" id="UP001187192">
    <property type="component" value="Unassembled WGS sequence"/>
</dbReference>
<name>A0AA88JE52_FICCA</name>
<proteinExistence type="predicted"/>
<sequence>MVRRYRDRAGTLQILQQEAMFVLSRLQIASNKFDPTGKF</sequence>
<gene>
    <name evidence="1" type="ORF">TIFTF001_038014</name>
</gene>
<evidence type="ECO:0000313" key="1">
    <source>
        <dbReference type="EMBL" id="GMN68961.1"/>
    </source>
</evidence>
<accession>A0AA88JE52</accession>
<organism evidence="1 2">
    <name type="scientific">Ficus carica</name>
    <name type="common">Common fig</name>
    <dbReference type="NCBI Taxonomy" id="3494"/>
    <lineage>
        <taxon>Eukaryota</taxon>
        <taxon>Viridiplantae</taxon>
        <taxon>Streptophyta</taxon>
        <taxon>Embryophyta</taxon>
        <taxon>Tracheophyta</taxon>
        <taxon>Spermatophyta</taxon>
        <taxon>Magnoliopsida</taxon>
        <taxon>eudicotyledons</taxon>
        <taxon>Gunneridae</taxon>
        <taxon>Pentapetalae</taxon>
        <taxon>rosids</taxon>
        <taxon>fabids</taxon>
        <taxon>Rosales</taxon>
        <taxon>Moraceae</taxon>
        <taxon>Ficeae</taxon>
        <taxon>Ficus</taxon>
    </lineage>
</organism>
<dbReference type="AlphaFoldDB" id="A0AA88JE52"/>